<evidence type="ECO:0008006" key="3">
    <source>
        <dbReference type="Google" id="ProtNLM"/>
    </source>
</evidence>
<dbReference type="SUPFAM" id="SSF52540">
    <property type="entry name" value="P-loop containing nucleoside triphosphate hydrolases"/>
    <property type="match status" value="1"/>
</dbReference>
<dbReference type="Proteomes" id="UP000248614">
    <property type="component" value="Unassembled WGS sequence"/>
</dbReference>
<comment type="caution">
    <text evidence="1">The sequence shown here is derived from an EMBL/GenBank/DDBJ whole genome shotgun (WGS) entry which is preliminary data.</text>
</comment>
<dbReference type="Gene3D" id="3.40.50.300">
    <property type="entry name" value="P-loop containing nucleotide triphosphate hydrolases"/>
    <property type="match status" value="1"/>
</dbReference>
<dbReference type="AlphaFoldDB" id="A0A2W4ZF40"/>
<dbReference type="InterPro" id="IPR027417">
    <property type="entry name" value="P-loop_NTPase"/>
</dbReference>
<name>A0A2W4ZF40_9SPHN</name>
<dbReference type="EMBL" id="QFNF01000001">
    <property type="protein sequence ID" value="PZO81003.1"/>
    <property type="molecule type" value="Genomic_DNA"/>
</dbReference>
<sequence length="285" mass="30392">MIVGRAFDDGPAPLGLSEPFALRGGDRLGPDGIAFELMHEHQPAFLRWVTSSCRALIAVERPWFRAPPVLLTGPEGAGRTHAARRLARVAGVPHVILNVTDPVIAANLASSGHVSEALWASPVTVAMAAKRCANPIVTVIGIDKVGDDIAAGIVSMIDPATGRSWSEDQLETEIDLGEVTWAVQCDSLTRVPPALRGLAAHVEFSSLPSGVENTAALSILLEVLDDLGLDEADPAFDWPNVACRLSAYHRTAKHLYAQITEAVTDIARGGLSPVERHEDDEDVPF</sequence>
<accession>A0A2W4ZF40</accession>
<reference evidence="1 2" key="1">
    <citation type="submission" date="2017-08" db="EMBL/GenBank/DDBJ databases">
        <title>Infants hospitalized years apart are colonized by the same room-sourced microbial strains.</title>
        <authorList>
            <person name="Brooks B."/>
            <person name="Olm M.R."/>
            <person name="Firek B.A."/>
            <person name="Baker R."/>
            <person name="Thomas B.C."/>
            <person name="Morowitz M.J."/>
            <person name="Banfield J.F."/>
        </authorList>
    </citation>
    <scope>NUCLEOTIDE SEQUENCE [LARGE SCALE GENOMIC DNA]</scope>
    <source>
        <strain evidence="1">S2_018_000_R3_110</strain>
    </source>
</reference>
<gene>
    <name evidence="1" type="ORF">DI632_00020</name>
</gene>
<protein>
    <recommendedName>
        <fullName evidence="3">ATPase AAA-type core domain-containing protein</fullName>
    </recommendedName>
</protein>
<organism evidence="1 2">
    <name type="scientific">Sphingomonas hengshuiensis</name>
    <dbReference type="NCBI Taxonomy" id="1609977"/>
    <lineage>
        <taxon>Bacteria</taxon>
        <taxon>Pseudomonadati</taxon>
        <taxon>Pseudomonadota</taxon>
        <taxon>Alphaproteobacteria</taxon>
        <taxon>Sphingomonadales</taxon>
        <taxon>Sphingomonadaceae</taxon>
        <taxon>Sphingomonas</taxon>
    </lineage>
</organism>
<evidence type="ECO:0000313" key="1">
    <source>
        <dbReference type="EMBL" id="PZO81003.1"/>
    </source>
</evidence>
<proteinExistence type="predicted"/>
<evidence type="ECO:0000313" key="2">
    <source>
        <dbReference type="Proteomes" id="UP000248614"/>
    </source>
</evidence>